<evidence type="ECO:0000313" key="5">
    <source>
        <dbReference type="EMBL" id="KAG0564435.1"/>
    </source>
</evidence>
<dbReference type="Proteomes" id="UP000822688">
    <property type="component" value="Chromosome 8"/>
</dbReference>
<protein>
    <recommendedName>
        <fullName evidence="4">Bromo domain-containing protein</fullName>
    </recommendedName>
</protein>
<dbReference type="PROSITE" id="PS50014">
    <property type="entry name" value="BROMODOMAIN_2"/>
    <property type="match status" value="1"/>
</dbReference>
<dbReference type="PANTHER" id="PTHR34057:SF1">
    <property type="entry name" value="ELONGATION FACTOR"/>
    <property type="match status" value="1"/>
</dbReference>
<feature type="region of interest" description="Disordered" evidence="3">
    <location>
        <begin position="601"/>
        <end position="667"/>
    </location>
</feature>
<evidence type="ECO:0000313" key="6">
    <source>
        <dbReference type="Proteomes" id="UP000822688"/>
    </source>
</evidence>
<comment type="caution">
    <text evidence="5">The sequence shown here is derived from an EMBL/GenBank/DDBJ whole genome shotgun (WGS) entry which is preliminary data.</text>
</comment>
<keyword evidence="6" id="KW-1185">Reference proteome</keyword>
<evidence type="ECO:0000256" key="1">
    <source>
        <dbReference type="ARBA" id="ARBA00023117"/>
    </source>
</evidence>
<reference evidence="5" key="1">
    <citation type="submission" date="2020-06" db="EMBL/GenBank/DDBJ databases">
        <title>WGS assembly of Ceratodon purpureus strain R40.</title>
        <authorList>
            <person name="Carey S.B."/>
            <person name="Jenkins J."/>
            <person name="Shu S."/>
            <person name="Lovell J.T."/>
            <person name="Sreedasyam A."/>
            <person name="Maumus F."/>
            <person name="Tiley G.P."/>
            <person name="Fernandez-Pozo N."/>
            <person name="Barry K."/>
            <person name="Chen C."/>
            <person name="Wang M."/>
            <person name="Lipzen A."/>
            <person name="Daum C."/>
            <person name="Saski C.A."/>
            <person name="Payton A.C."/>
            <person name="Mcbreen J.C."/>
            <person name="Conrad R.E."/>
            <person name="Kollar L.M."/>
            <person name="Olsson S."/>
            <person name="Huttunen S."/>
            <person name="Landis J.B."/>
            <person name="Wickett N.J."/>
            <person name="Johnson M.G."/>
            <person name="Rensing S.A."/>
            <person name="Grimwood J."/>
            <person name="Schmutz J."/>
            <person name="Mcdaniel S.F."/>
        </authorList>
    </citation>
    <scope>NUCLEOTIDE SEQUENCE</scope>
    <source>
        <strain evidence="5">R40</strain>
    </source>
</reference>
<evidence type="ECO:0000256" key="2">
    <source>
        <dbReference type="PROSITE-ProRule" id="PRU00035"/>
    </source>
</evidence>
<feature type="region of interest" description="Disordered" evidence="3">
    <location>
        <begin position="239"/>
        <end position="259"/>
    </location>
</feature>
<dbReference type="InterPro" id="IPR036427">
    <property type="entry name" value="Bromodomain-like_sf"/>
</dbReference>
<dbReference type="PANTHER" id="PTHR34057">
    <property type="entry name" value="ELONGATION FACTOR"/>
    <property type="match status" value="1"/>
</dbReference>
<feature type="compositionally biased region" description="Low complexity" evidence="3">
    <location>
        <begin position="368"/>
        <end position="378"/>
    </location>
</feature>
<dbReference type="SMART" id="SM00297">
    <property type="entry name" value="BROMO"/>
    <property type="match status" value="1"/>
</dbReference>
<evidence type="ECO:0000259" key="4">
    <source>
        <dbReference type="PROSITE" id="PS50014"/>
    </source>
</evidence>
<dbReference type="SUPFAM" id="SSF47370">
    <property type="entry name" value="Bromodomain"/>
    <property type="match status" value="1"/>
</dbReference>
<feature type="region of interest" description="Disordered" evidence="3">
    <location>
        <begin position="316"/>
        <end position="385"/>
    </location>
</feature>
<dbReference type="InterPro" id="IPR001487">
    <property type="entry name" value="Bromodomain"/>
</dbReference>
<dbReference type="CDD" id="cd04369">
    <property type="entry name" value="Bromodomain"/>
    <property type="match status" value="1"/>
</dbReference>
<feature type="compositionally biased region" description="Basic and acidic residues" evidence="3">
    <location>
        <begin position="316"/>
        <end position="326"/>
    </location>
</feature>
<accession>A0A8T0H135</accession>
<keyword evidence="1 2" id="KW-0103">Bromodomain</keyword>
<feature type="compositionally biased region" description="Polar residues" evidence="3">
    <location>
        <begin position="239"/>
        <end position="255"/>
    </location>
</feature>
<organism evidence="5 6">
    <name type="scientific">Ceratodon purpureus</name>
    <name type="common">Fire moss</name>
    <name type="synonym">Dicranum purpureum</name>
    <dbReference type="NCBI Taxonomy" id="3225"/>
    <lineage>
        <taxon>Eukaryota</taxon>
        <taxon>Viridiplantae</taxon>
        <taxon>Streptophyta</taxon>
        <taxon>Embryophyta</taxon>
        <taxon>Bryophyta</taxon>
        <taxon>Bryophytina</taxon>
        <taxon>Bryopsida</taxon>
        <taxon>Dicranidae</taxon>
        <taxon>Pseudoditrichales</taxon>
        <taxon>Ditrichaceae</taxon>
        <taxon>Ceratodon</taxon>
    </lineage>
</organism>
<name>A0A8T0H135_CERPU</name>
<feature type="compositionally biased region" description="Polar residues" evidence="3">
    <location>
        <begin position="819"/>
        <end position="831"/>
    </location>
</feature>
<feature type="compositionally biased region" description="Basic and acidic residues" evidence="3">
    <location>
        <begin position="347"/>
        <end position="361"/>
    </location>
</feature>
<dbReference type="EMBL" id="CM026429">
    <property type="protein sequence ID" value="KAG0564435.1"/>
    <property type="molecule type" value="Genomic_DNA"/>
</dbReference>
<gene>
    <name evidence="5" type="ORF">KC19_8G110100</name>
</gene>
<feature type="compositionally biased region" description="Polar residues" evidence="3">
    <location>
        <begin position="534"/>
        <end position="547"/>
    </location>
</feature>
<evidence type="ECO:0000256" key="3">
    <source>
        <dbReference type="SAM" id="MobiDB-lite"/>
    </source>
</evidence>
<dbReference type="Pfam" id="PF00439">
    <property type="entry name" value="Bromodomain"/>
    <property type="match status" value="1"/>
</dbReference>
<dbReference type="Gene3D" id="1.20.920.10">
    <property type="entry name" value="Bromodomain-like"/>
    <property type="match status" value="1"/>
</dbReference>
<feature type="region of interest" description="Disordered" evidence="3">
    <location>
        <begin position="779"/>
        <end position="876"/>
    </location>
</feature>
<feature type="region of interest" description="Disordered" evidence="3">
    <location>
        <begin position="520"/>
        <end position="548"/>
    </location>
</feature>
<proteinExistence type="predicted"/>
<dbReference type="AlphaFoldDB" id="A0A8T0H135"/>
<feature type="domain" description="Bromo" evidence="4">
    <location>
        <begin position="103"/>
        <end position="165"/>
    </location>
</feature>
<feature type="compositionally biased region" description="Low complexity" evidence="3">
    <location>
        <begin position="779"/>
        <end position="792"/>
    </location>
</feature>
<sequence length="876" mass="95562">MCVRKSGAGDTLLRGLAHPLVAKIGKVELVEVTGGERKVSGLQEHLDSGSRCEAKEQEAKNGRVSIGNGHGMHQGEENVVVPKETNLSGVLESLMSLDPRGDFMGPLDGFSAPNHSKVIETPMCFAMMQEKIRTQQYSTWRVFVGDFERICYNALRCNQKRSIIWAAADDLLRRGKKRLEQYEGLGESLIALNKTGGSLASFDSKTGVLIKSKSENVEARVRSDDKSLVPKGLKMAITSATSDSAESKPSSSGATPLSKDVPVGKDVCLIQRLKEEKREDQMSRNATPFLAPSLDVVSEEGSTQKNALKAIVSEEVRSVESSRRFSEGGPAKISSALGHTDEDIDVEGERNVKSEDHRFDADGDATESSSSYGSAGSAMDGEADSDKMQSMFEAESNLRDGNGAVGLLEDDDGLPISERGKKALDTDWKQYRRGIEWRCHWLELRTQAIKAKIGLYDKLLRSAQSEKIWKWEGAVGEGTSARTVPVKILRNHHVIHRKHRKRAEDALDLDLGRHPVFSRYEKRKTQRKSDDGFGSTQGKADSQQVQPTDFEIAEPEASFEKDYVEQQADAGAAFVGQDSMEQLLWQLEALQVRVKKQKHLLRKEAAVRKSTAGPKAGLSNVPPRTLPPLQKGNSSAQVLPSPKAVPRVGPPSGGSLGRTSSGSGLARRRASDYDINNMVMPVNVGATFVEHVRHVDIETPLWRPVEDANPAVLRSGGSSSDEESDDELYINRHAVMEVFERQQRYMPRLKKSTGDIHTVGKGKLKLGIGKSAVQMAGKGSSASLSLPSGPAPIVTRSADNVPKRQRSNRNTGRRAPGSQLDSTVAQTTSPEVTVKPEVKWEAPVQDADENPVRVESGGTMATTADMNPALDCMEED</sequence>